<reference evidence="1" key="1">
    <citation type="submission" date="2018-06" db="EMBL/GenBank/DDBJ databases">
        <authorList>
            <person name="Zhirakovskaya E."/>
        </authorList>
    </citation>
    <scope>NUCLEOTIDE SEQUENCE</scope>
</reference>
<organism evidence="1">
    <name type="scientific">hydrothermal vent metagenome</name>
    <dbReference type="NCBI Taxonomy" id="652676"/>
    <lineage>
        <taxon>unclassified sequences</taxon>
        <taxon>metagenomes</taxon>
        <taxon>ecological metagenomes</taxon>
    </lineage>
</organism>
<sequence length="65" mass="7203">GKKDWEFDVALDAKGDAAGLYGVSSIPHSIVIDKKGVIRYIHIGFGGAEKYEKQLRKELEELIAE</sequence>
<evidence type="ECO:0000313" key="1">
    <source>
        <dbReference type="EMBL" id="VAX41167.1"/>
    </source>
</evidence>
<dbReference type="InterPro" id="IPR036249">
    <property type="entry name" value="Thioredoxin-like_sf"/>
</dbReference>
<dbReference type="EMBL" id="UOGK01000499">
    <property type="protein sequence ID" value="VAX41167.1"/>
    <property type="molecule type" value="Genomic_DNA"/>
</dbReference>
<dbReference type="PANTHER" id="PTHR42852:SF17">
    <property type="entry name" value="THIOREDOXIN-LIKE PROTEIN HI_1115"/>
    <property type="match status" value="1"/>
</dbReference>
<dbReference type="SUPFAM" id="SSF52833">
    <property type="entry name" value="Thioredoxin-like"/>
    <property type="match status" value="1"/>
</dbReference>
<dbReference type="InterPro" id="IPR050553">
    <property type="entry name" value="Thioredoxin_ResA/DsbE_sf"/>
</dbReference>
<accession>A0A3B1E8D9</accession>
<feature type="non-terminal residue" evidence="1">
    <location>
        <position position="1"/>
    </location>
</feature>
<dbReference type="PANTHER" id="PTHR42852">
    <property type="entry name" value="THIOL:DISULFIDE INTERCHANGE PROTEIN DSBE"/>
    <property type="match status" value="1"/>
</dbReference>
<dbReference type="AlphaFoldDB" id="A0A3B1E8D9"/>
<proteinExistence type="predicted"/>
<name>A0A3B1E8D9_9ZZZZ</name>
<gene>
    <name evidence="1" type="ORF">MNBD_PLANCTO03-2123</name>
</gene>
<protein>
    <submittedName>
        <fullName evidence="1">Uncharacterized protein</fullName>
    </submittedName>
</protein>
<dbReference type="Gene3D" id="3.40.30.10">
    <property type="entry name" value="Glutaredoxin"/>
    <property type="match status" value="1"/>
</dbReference>